<feature type="domain" description="CNNM transmembrane" evidence="14">
    <location>
        <begin position="18"/>
        <end position="226"/>
    </location>
</feature>
<feature type="domain" description="CBS" evidence="13">
    <location>
        <begin position="309"/>
        <end position="371"/>
    </location>
</feature>
<protein>
    <recommendedName>
        <fullName evidence="17">Hemolysin</fullName>
    </recommendedName>
</protein>
<evidence type="ECO:0000256" key="10">
    <source>
        <dbReference type="PROSITE-ProRule" id="PRU01193"/>
    </source>
</evidence>
<dbReference type="InterPro" id="IPR051676">
    <property type="entry name" value="UPF0053_domain"/>
</dbReference>
<dbReference type="CDD" id="cd04590">
    <property type="entry name" value="CBS_pair_CorC_HlyC_assoc"/>
    <property type="match status" value="1"/>
</dbReference>
<gene>
    <name evidence="15" type="ORF">BJP34_09110</name>
</gene>
<dbReference type="Pfam" id="PF00571">
    <property type="entry name" value="CBS"/>
    <property type="match status" value="1"/>
</dbReference>
<evidence type="ECO:0000256" key="2">
    <source>
        <dbReference type="ARBA" id="ARBA00006337"/>
    </source>
</evidence>
<name>A0A1D8U2T3_9CYAN</name>
<evidence type="ECO:0000256" key="12">
    <source>
        <dbReference type="SAM" id="Phobius"/>
    </source>
</evidence>
<dbReference type="PROSITE" id="PS51371">
    <property type="entry name" value="CBS"/>
    <property type="match status" value="1"/>
</dbReference>
<dbReference type="SUPFAM" id="SSF54631">
    <property type="entry name" value="CBS-domain pair"/>
    <property type="match status" value="1"/>
</dbReference>
<dbReference type="InterPro" id="IPR005170">
    <property type="entry name" value="Transptr-assoc_dom"/>
</dbReference>
<dbReference type="SUPFAM" id="SSF56176">
    <property type="entry name" value="FAD-binding/transporter-associated domain-like"/>
    <property type="match status" value="1"/>
</dbReference>
<dbReference type="InterPro" id="IPR016169">
    <property type="entry name" value="FAD-bd_PCMH_sub2"/>
</dbReference>
<dbReference type="Pfam" id="PF03471">
    <property type="entry name" value="CorC_HlyC"/>
    <property type="match status" value="1"/>
</dbReference>
<keyword evidence="6 10" id="KW-1133">Transmembrane helix</keyword>
<accession>A0A1D8U2T3</accession>
<dbReference type="KEGG" id="mpro:BJP34_09110"/>
<feature type="transmembrane region" description="Helical" evidence="12">
    <location>
        <begin position="23"/>
        <end position="49"/>
    </location>
</feature>
<evidence type="ECO:0000256" key="3">
    <source>
        <dbReference type="ARBA" id="ARBA00022475"/>
    </source>
</evidence>
<proteinExistence type="inferred from homology"/>
<sequence>MVANLMVLLKVDASISLSEREVLLGLLSVLLLIAINAFFVTAEFSMVAVRRSRISQLVDAGDVQAKTVQALQQSIDRLLSTTQLGITLSSLALGWIGETTMATLVAAGIAKLPLPPALTPVITHSLAILVAFFMIAYLQIVLGELCPKSLALLYSEQLARFLGPPSLVIARFFNPFIQILNQSTRWLLRLVGVQYSGQGWYSRVTPEELQLIITTERESIGLEAEERKLLKNVFEFGEVTAAEVMVPRTSLVAISHAATFDILLEEVAKTSHSRYPVIGASLDDIRGIIDFKQLAKPLSKGKLGLQTPIKSWICPAKFVPETTPLSELLPTMQRSHLAMVMVVDEFGGTAGLVTLKDLIAEIIGDEPESDLTEELSVQILDEYTFLVQAQMNMEEVNELLDLNLPVIDDYHTLGGFLLDKFQKIPEPGETLNYDNLELTVVSASGARLNQIRIRRQQPQGKKSVHVSDSEQMPIIPSKDDVSFDNGGL</sequence>
<keyword evidence="7 9" id="KW-0129">CBS domain</keyword>
<feature type="region of interest" description="Disordered" evidence="11">
    <location>
        <begin position="456"/>
        <end position="488"/>
    </location>
</feature>
<evidence type="ECO:0000256" key="9">
    <source>
        <dbReference type="PROSITE-ProRule" id="PRU00703"/>
    </source>
</evidence>
<dbReference type="GO" id="GO:0005886">
    <property type="term" value="C:plasma membrane"/>
    <property type="evidence" value="ECO:0007669"/>
    <property type="project" value="UniProtKB-SubCell"/>
</dbReference>
<organism evidence="15 16">
    <name type="scientific">Moorena producens PAL-8-15-08-1</name>
    <dbReference type="NCBI Taxonomy" id="1458985"/>
    <lineage>
        <taxon>Bacteria</taxon>
        <taxon>Bacillati</taxon>
        <taxon>Cyanobacteriota</taxon>
        <taxon>Cyanophyceae</taxon>
        <taxon>Coleofasciculales</taxon>
        <taxon>Coleofasciculaceae</taxon>
        <taxon>Moorena</taxon>
    </lineage>
</organism>
<keyword evidence="4 10" id="KW-0812">Transmembrane</keyword>
<dbReference type="SMART" id="SM01091">
    <property type="entry name" value="CorC_HlyC"/>
    <property type="match status" value="1"/>
</dbReference>
<evidence type="ECO:0000256" key="7">
    <source>
        <dbReference type="ARBA" id="ARBA00023122"/>
    </source>
</evidence>
<dbReference type="GO" id="GO:0050660">
    <property type="term" value="F:flavin adenine dinucleotide binding"/>
    <property type="evidence" value="ECO:0007669"/>
    <property type="project" value="InterPro"/>
</dbReference>
<dbReference type="InterPro" id="IPR036318">
    <property type="entry name" value="FAD-bd_PCMH-like_sf"/>
</dbReference>
<evidence type="ECO:0000259" key="13">
    <source>
        <dbReference type="PROSITE" id="PS51371"/>
    </source>
</evidence>
<dbReference type="InterPro" id="IPR046342">
    <property type="entry name" value="CBS_dom_sf"/>
</dbReference>
<evidence type="ECO:0000256" key="4">
    <source>
        <dbReference type="ARBA" id="ARBA00022692"/>
    </source>
</evidence>
<dbReference type="InterPro" id="IPR044751">
    <property type="entry name" value="Ion_transp-like_CBS"/>
</dbReference>
<evidence type="ECO:0000256" key="8">
    <source>
        <dbReference type="ARBA" id="ARBA00023136"/>
    </source>
</evidence>
<keyword evidence="5" id="KW-0677">Repeat</keyword>
<reference evidence="16" key="1">
    <citation type="submission" date="2016-10" db="EMBL/GenBank/DDBJ databases">
        <title>Comparative genomics uncovers the prolific and rare metabolic potential of the cyanobacterial genus Moorea.</title>
        <authorList>
            <person name="Leao T."/>
            <person name="Castelao G."/>
            <person name="Korobeynikov A."/>
            <person name="Monroe E.A."/>
            <person name="Podell S."/>
            <person name="Glukhov E."/>
            <person name="Allen E."/>
            <person name="Gerwick W.H."/>
            <person name="Gerwick L."/>
        </authorList>
    </citation>
    <scope>NUCLEOTIDE SEQUENCE [LARGE SCALE GENOMIC DNA]</scope>
    <source>
        <strain evidence="16">PAL-8-15-08-1</strain>
    </source>
</reference>
<dbReference type="OrthoDB" id="9798188at2"/>
<dbReference type="Proteomes" id="UP000177870">
    <property type="component" value="Chromosome"/>
</dbReference>
<comment type="similarity">
    <text evidence="2">Belongs to the UPF0053 family.</text>
</comment>
<keyword evidence="8 10" id="KW-0472">Membrane</keyword>
<evidence type="ECO:0008006" key="17">
    <source>
        <dbReference type="Google" id="ProtNLM"/>
    </source>
</evidence>
<dbReference type="PANTHER" id="PTHR43099:SF2">
    <property type="entry name" value="UPF0053 PROTEIN YRKA"/>
    <property type="match status" value="1"/>
</dbReference>
<dbReference type="InterPro" id="IPR002550">
    <property type="entry name" value="CNNM"/>
</dbReference>
<feature type="transmembrane region" description="Helical" evidence="12">
    <location>
        <begin position="121"/>
        <end position="142"/>
    </location>
</feature>
<evidence type="ECO:0000256" key="1">
    <source>
        <dbReference type="ARBA" id="ARBA00004651"/>
    </source>
</evidence>
<evidence type="ECO:0000259" key="14">
    <source>
        <dbReference type="PROSITE" id="PS51846"/>
    </source>
</evidence>
<dbReference type="Pfam" id="PF01595">
    <property type="entry name" value="CNNM"/>
    <property type="match status" value="1"/>
</dbReference>
<dbReference type="Gene3D" id="3.10.580.10">
    <property type="entry name" value="CBS-domain"/>
    <property type="match status" value="1"/>
</dbReference>
<evidence type="ECO:0000256" key="5">
    <source>
        <dbReference type="ARBA" id="ARBA00022737"/>
    </source>
</evidence>
<dbReference type="InterPro" id="IPR000644">
    <property type="entry name" value="CBS_dom"/>
</dbReference>
<dbReference type="STRING" id="1458985.BJP34_09110"/>
<dbReference type="EMBL" id="CP017599">
    <property type="protein sequence ID" value="AOX04209.1"/>
    <property type="molecule type" value="Genomic_DNA"/>
</dbReference>
<evidence type="ECO:0000256" key="11">
    <source>
        <dbReference type="SAM" id="MobiDB-lite"/>
    </source>
</evidence>
<evidence type="ECO:0000256" key="6">
    <source>
        <dbReference type="ARBA" id="ARBA00022989"/>
    </source>
</evidence>
<dbReference type="AlphaFoldDB" id="A0A1D8U2T3"/>
<comment type="subcellular location">
    <subcellularLocation>
        <location evidence="1">Cell membrane</location>
        <topology evidence="1">Multi-pass membrane protein</topology>
    </subcellularLocation>
</comment>
<dbReference type="Gene3D" id="3.30.465.10">
    <property type="match status" value="1"/>
</dbReference>
<evidence type="ECO:0000313" key="16">
    <source>
        <dbReference type="Proteomes" id="UP000177870"/>
    </source>
</evidence>
<keyword evidence="3" id="KW-1003">Cell membrane</keyword>
<dbReference type="PROSITE" id="PS51846">
    <property type="entry name" value="CNNM"/>
    <property type="match status" value="1"/>
</dbReference>
<evidence type="ECO:0000313" key="15">
    <source>
        <dbReference type="EMBL" id="AOX04209.1"/>
    </source>
</evidence>
<dbReference type="PANTHER" id="PTHR43099">
    <property type="entry name" value="UPF0053 PROTEIN YRKA"/>
    <property type="match status" value="1"/>
</dbReference>